<keyword evidence="6 10" id="KW-0812">Transmembrane</keyword>
<evidence type="ECO:0000256" key="6">
    <source>
        <dbReference type="ARBA" id="ARBA00022692"/>
    </source>
</evidence>
<dbReference type="Gene3D" id="3.30.70.3040">
    <property type="match status" value="1"/>
</dbReference>
<comment type="subcellular location">
    <subcellularLocation>
        <location evidence="1">Cell membrane</location>
        <topology evidence="1">Multi-pass membrane protein</topology>
    </subcellularLocation>
</comment>
<evidence type="ECO:0000256" key="1">
    <source>
        <dbReference type="ARBA" id="ARBA00004651"/>
    </source>
</evidence>
<sequence>MSTIKTTWHHIRRSPFQSLTALMVMVFSFLVISVFVVVNFGLSGVLSYFETKPEITLFVKDGLDNQAIDNIQKDLASYSDIKEIKYISKDKALEIYKQENKDNPMLTEMVTASILPASFEVTVSNPNTLEQIYQNYATRNDVIDEVIYQKDIINSLLDWTKIIRQTGMAITLIISFISFFTIFIIIGMKITNRKEEIRISRLLGASHLYVKKPFLLEGLFYGVLGSLIGSVLTFSFIIIFRQSINSFFQPVEFISYDTVFYALILLSEVFLGSFIGLLASWIGAKRYIKF</sequence>
<evidence type="ECO:0000256" key="7">
    <source>
        <dbReference type="ARBA" id="ARBA00022989"/>
    </source>
</evidence>
<keyword evidence="8 10" id="KW-0472">Membrane</keyword>
<keyword evidence="9" id="KW-0131">Cell cycle</keyword>
<evidence type="ECO:0000256" key="9">
    <source>
        <dbReference type="ARBA" id="ARBA00023306"/>
    </source>
</evidence>
<accession>A0A645C0T8</accession>
<keyword evidence="4" id="KW-1003">Cell membrane</keyword>
<gene>
    <name evidence="13" type="primary">ftsX_26</name>
    <name evidence="13" type="ORF">SDC9_117900</name>
</gene>
<dbReference type="Pfam" id="PF18075">
    <property type="entry name" value="FtsX_ECD"/>
    <property type="match status" value="1"/>
</dbReference>
<reference evidence="13" key="1">
    <citation type="submission" date="2019-08" db="EMBL/GenBank/DDBJ databases">
        <authorList>
            <person name="Kucharzyk K."/>
            <person name="Murdoch R.W."/>
            <person name="Higgins S."/>
            <person name="Loffler F."/>
        </authorList>
    </citation>
    <scope>NUCLEOTIDE SEQUENCE</scope>
</reference>
<evidence type="ECO:0000256" key="10">
    <source>
        <dbReference type="SAM" id="Phobius"/>
    </source>
</evidence>
<feature type="domain" description="ABC3 transporter permease C-terminal" evidence="11">
    <location>
        <begin position="169"/>
        <end position="285"/>
    </location>
</feature>
<name>A0A645C0T8_9ZZZZ</name>
<dbReference type="EMBL" id="VSSQ01023798">
    <property type="protein sequence ID" value="MPM70938.1"/>
    <property type="molecule type" value="Genomic_DNA"/>
</dbReference>
<dbReference type="PANTHER" id="PTHR47755:SF1">
    <property type="entry name" value="CELL DIVISION PROTEIN FTSX"/>
    <property type="match status" value="1"/>
</dbReference>
<evidence type="ECO:0000256" key="3">
    <source>
        <dbReference type="ARBA" id="ARBA00021907"/>
    </source>
</evidence>
<dbReference type="InterPro" id="IPR004513">
    <property type="entry name" value="FtsX"/>
</dbReference>
<dbReference type="PIRSF" id="PIRSF003097">
    <property type="entry name" value="FtsX"/>
    <property type="match status" value="1"/>
</dbReference>
<comment type="similarity">
    <text evidence="2">Belongs to the ABC-4 integral membrane protein family. FtsX subfamily.</text>
</comment>
<dbReference type="GO" id="GO:0005886">
    <property type="term" value="C:plasma membrane"/>
    <property type="evidence" value="ECO:0007669"/>
    <property type="project" value="UniProtKB-SubCell"/>
</dbReference>
<evidence type="ECO:0000256" key="2">
    <source>
        <dbReference type="ARBA" id="ARBA00007379"/>
    </source>
</evidence>
<evidence type="ECO:0000256" key="4">
    <source>
        <dbReference type="ARBA" id="ARBA00022475"/>
    </source>
</evidence>
<evidence type="ECO:0000259" key="12">
    <source>
        <dbReference type="Pfam" id="PF18075"/>
    </source>
</evidence>
<keyword evidence="5 13" id="KW-0132">Cell division</keyword>
<comment type="caution">
    <text evidence="13">The sequence shown here is derived from an EMBL/GenBank/DDBJ whole genome shotgun (WGS) entry which is preliminary data.</text>
</comment>
<feature type="transmembrane region" description="Helical" evidence="10">
    <location>
        <begin position="260"/>
        <end position="284"/>
    </location>
</feature>
<proteinExistence type="inferred from homology"/>
<dbReference type="GO" id="GO:0051301">
    <property type="term" value="P:cell division"/>
    <property type="evidence" value="ECO:0007669"/>
    <property type="project" value="UniProtKB-KW"/>
</dbReference>
<evidence type="ECO:0000313" key="13">
    <source>
        <dbReference type="EMBL" id="MPM70938.1"/>
    </source>
</evidence>
<feature type="transmembrane region" description="Helical" evidence="10">
    <location>
        <begin position="167"/>
        <end position="188"/>
    </location>
</feature>
<evidence type="ECO:0000256" key="5">
    <source>
        <dbReference type="ARBA" id="ARBA00022618"/>
    </source>
</evidence>
<feature type="transmembrane region" description="Helical" evidence="10">
    <location>
        <begin position="219"/>
        <end position="240"/>
    </location>
</feature>
<organism evidence="13">
    <name type="scientific">bioreactor metagenome</name>
    <dbReference type="NCBI Taxonomy" id="1076179"/>
    <lineage>
        <taxon>unclassified sequences</taxon>
        <taxon>metagenomes</taxon>
        <taxon>ecological metagenomes</taxon>
    </lineage>
</organism>
<evidence type="ECO:0000256" key="8">
    <source>
        <dbReference type="ARBA" id="ARBA00023136"/>
    </source>
</evidence>
<keyword evidence="7 10" id="KW-1133">Transmembrane helix</keyword>
<dbReference type="InterPro" id="IPR003838">
    <property type="entry name" value="ABC3_permease_C"/>
</dbReference>
<feature type="transmembrane region" description="Helical" evidence="10">
    <location>
        <begin position="21"/>
        <end position="42"/>
    </location>
</feature>
<evidence type="ECO:0000259" key="11">
    <source>
        <dbReference type="Pfam" id="PF02687"/>
    </source>
</evidence>
<protein>
    <recommendedName>
        <fullName evidence="3">Cell division protein FtsX</fullName>
    </recommendedName>
</protein>
<feature type="domain" description="FtsX extracellular" evidence="12">
    <location>
        <begin position="54"/>
        <end position="142"/>
    </location>
</feature>
<dbReference type="PANTHER" id="PTHR47755">
    <property type="entry name" value="CELL DIVISION PROTEIN FTSX"/>
    <property type="match status" value="1"/>
</dbReference>
<dbReference type="AlphaFoldDB" id="A0A645C0T8"/>
<dbReference type="InterPro" id="IPR040690">
    <property type="entry name" value="FtsX_ECD"/>
</dbReference>
<dbReference type="Pfam" id="PF02687">
    <property type="entry name" value="FtsX"/>
    <property type="match status" value="1"/>
</dbReference>